<dbReference type="SUPFAM" id="SSF53187">
    <property type="entry name" value="Zn-dependent exopeptidases"/>
    <property type="match status" value="1"/>
</dbReference>
<dbReference type="CDD" id="cd05672">
    <property type="entry name" value="M20_ACY1L2-like"/>
    <property type="match status" value="1"/>
</dbReference>
<dbReference type="FunFam" id="3.30.70.360:FF:000004">
    <property type="entry name" value="Peptidase M20 domain-containing protein 2"/>
    <property type="match status" value="1"/>
</dbReference>
<dbReference type="PANTHER" id="PTHR30575:SF0">
    <property type="entry name" value="XAA-ARG DIPEPTIDASE"/>
    <property type="match status" value="1"/>
</dbReference>
<keyword evidence="4" id="KW-1185">Reference proteome</keyword>
<dbReference type="InterPro" id="IPR017439">
    <property type="entry name" value="Amidohydrolase"/>
</dbReference>
<dbReference type="Proteomes" id="UP001374579">
    <property type="component" value="Unassembled WGS sequence"/>
</dbReference>
<dbReference type="InterPro" id="IPR036264">
    <property type="entry name" value="Bact_exopeptidase_dim_dom"/>
</dbReference>
<reference evidence="3 4" key="1">
    <citation type="submission" date="2024-02" db="EMBL/GenBank/DDBJ databases">
        <title>Chromosome-scale genome assembly of the rough periwinkle Littorina saxatilis.</title>
        <authorList>
            <person name="De Jode A."/>
            <person name="Faria R."/>
            <person name="Formenti G."/>
            <person name="Sims Y."/>
            <person name="Smith T.P."/>
            <person name="Tracey A."/>
            <person name="Wood J.M.D."/>
            <person name="Zagrodzka Z.B."/>
            <person name="Johannesson K."/>
            <person name="Butlin R.K."/>
            <person name="Leder E.H."/>
        </authorList>
    </citation>
    <scope>NUCLEOTIDE SEQUENCE [LARGE SCALE GENOMIC DNA]</scope>
    <source>
        <strain evidence="3">Snail1</strain>
        <tissue evidence="3">Muscle</tissue>
    </source>
</reference>
<gene>
    <name evidence="3" type="ORF">V1264_015679</name>
</gene>
<dbReference type="Gene3D" id="3.40.630.10">
    <property type="entry name" value="Zn peptidases"/>
    <property type="match status" value="1"/>
</dbReference>
<dbReference type="AlphaFoldDB" id="A0AAN9BKI6"/>
<dbReference type="GO" id="GO:0016805">
    <property type="term" value="F:dipeptidase activity"/>
    <property type="evidence" value="ECO:0007669"/>
    <property type="project" value="InterPro"/>
</dbReference>
<proteinExistence type="inferred from homology"/>
<dbReference type="PANTHER" id="PTHR30575">
    <property type="entry name" value="PEPTIDASE M20"/>
    <property type="match status" value="1"/>
</dbReference>
<sequence>MAADLKQTACQEIDRCAGELNELSQQIWAKPELNFEEHDAHKVLTDYLEKKGFKVERHYKLDTAFRATWAGETSGGLPHVAVLCEYDALPEIGHACGHNLIAEAGVAAGLGVKAAMQAAGAPIGKLTVLGTPAEEGGGGKVQLIEQGAFTGMDVAMMTHPAPDHDTRPVCLAYSGITVRYFGKASHASGFPWKGVNALDAAVMCYQSVSNMRQQFLPTWRVHGIITKGGTKPNIIPDNTELDYYMRAPTDEELLTLKDKMVKCFEAAATATGCTLELVEDRVGYSNLVTNGPLADTYDSHARALGVTLGSAFQDKAGSTDMGNVSHVLPSLHPMYSLHTEAVNHTREFTTVSGSPEAQPYTLDQGKALAMTAIDVLTSPGLLAKIKADFEKNVKTH</sequence>
<dbReference type="Gene3D" id="3.30.70.360">
    <property type="match status" value="1"/>
</dbReference>
<organism evidence="3 4">
    <name type="scientific">Littorina saxatilis</name>
    <dbReference type="NCBI Taxonomy" id="31220"/>
    <lineage>
        <taxon>Eukaryota</taxon>
        <taxon>Metazoa</taxon>
        <taxon>Spiralia</taxon>
        <taxon>Lophotrochozoa</taxon>
        <taxon>Mollusca</taxon>
        <taxon>Gastropoda</taxon>
        <taxon>Caenogastropoda</taxon>
        <taxon>Littorinimorpha</taxon>
        <taxon>Littorinoidea</taxon>
        <taxon>Littorinidae</taxon>
        <taxon>Littorina</taxon>
    </lineage>
</organism>
<dbReference type="SUPFAM" id="SSF55031">
    <property type="entry name" value="Bacterial exopeptidase dimerisation domain"/>
    <property type="match status" value="1"/>
</dbReference>
<dbReference type="InterPro" id="IPR052030">
    <property type="entry name" value="Peptidase_M20/M20A_hydrolases"/>
</dbReference>
<protein>
    <recommendedName>
        <fullName evidence="1">Peptidase M20 domain-containing protein 2</fullName>
    </recommendedName>
</protein>
<evidence type="ECO:0000256" key="1">
    <source>
        <dbReference type="PIRNR" id="PIRNR037226"/>
    </source>
</evidence>
<dbReference type="PIRSF" id="PIRSF037226">
    <property type="entry name" value="Amidohydrolase_ACY1L2_prd"/>
    <property type="match status" value="1"/>
</dbReference>
<name>A0AAN9BKI6_9CAEN</name>
<evidence type="ECO:0000313" key="4">
    <source>
        <dbReference type="Proteomes" id="UP001374579"/>
    </source>
</evidence>
<comment type="caution">
    <text evidence="3">The sequence shown here is derived from an EMBL/GenBank/DDBJ whole genome shotgun (WGS) entry which is preliminary data.</text>
</comment>
<dbReference type="InterPro" id="IPR002933">
    <property type="entry name" value="Peptidase_M20"/>
</dbReference>
<comment type="similarity">
    <text evidence="1">Belongs to the peptidase M20A family.</text>
</comment>
<feature type="domain" description="Peptidase M20 dimerisation" evidence="2">
    <location>
        <begin position="176"/>
        <end position="268"/>
    </location>
</feature>
<dbReference type="InterPro" id="IPR011650">
    <property type="entry name" value="Peptidase_M20_dimer"/>
</dbReference>
<accession>A0AAN9BKI6</accession>
<evidence type="ECO:0000313" key="3">
    <source>
        <dbReference type="EMBL" id="KAK7107828.1"/>
    </source>
</evidence>
<dbReference type="InterPro" id="IPR017144">
    <property type="entry name" value="Xaa-Arg_dipeptidase"/>
</dbReference>
<dbReference type="Pfam" id="PF01546">
    <property type="entry name" value="Peptidase_M20"/>
    <property type="match status" value="1"/>
</dbReference>
<dbReference type="Pfam" id="PF07687">
    <property type="entry name" value="M20_dimer"/>
    <property type="match status" value="1"/>
</dbReference>
<evidence type="ECO:0000259" key="2">
    <source>
        <dbReference type="Pfam" id="PF07687"/>
    </source>
</evidence>
<dbReference type="NCBIfam" id="TIGR01891">
    <property type="entry name" value="amidohydrolases"/>
    <property type="match status" value="1"/>
</dbReference>
<dbReference type="EMBL" id="JBAMIC010000004">
    <property type="protein sequence ID" value="KAK7107828.1"/>
    <property type="molecule type" value="Genomic_DNA"/>
</dbReference>